<evidence type="ECO:0000313" key="3">
    <source>
        <dbReference type="Proteomes" id="UP001153678"/>
    </source>
</evidence>
<feature type="domain" description="Integrase catalytic" evidence="1">
    <location>
        <begin position="1"/>
        <end position="47"/>
    </location>
</feature>
<dbReference type="GO" id="GO:0003676">
    <property type="term" value="F:nucleic acid binding"/>
    <property type="evidence" value="ECO:0007669"/>
    <property type="project" value="InterPro"/>
</dbReference>
<dbReference type="InterPro" id="IPR050951">
    <property type="entry name" value="Retrovirus_Pol_polyprotein"/>
</dbReference>
<evidence type="ECO:0000259" key="1">
    <source>
        <dbReference type="PROSITE" id="PS50994"/>
    </source>
</evidence>
<accession>A0A9W4XB66</accession>
<name>A0A9W4XB66_9GLOM</name>
<dbReference type="InterPro" id="IPR001584">
    <property type="entry name" value="Integrase_cat-core"/>
</dbReference>
<dbReference type="PROSITE" id="PS50994">
    <property type="entry name" value="INTEGRASE"/>
    <property type="match status" value="1"/>
</dbReference>
<dbReference type="InterPro" id="IPR036397">
    <property type="entry name" value="RNaseH_sf"/>
</dbReference>
<keyword evidence="3" id="KW-1185">Reference proteome</keyword>
<dbReference type="AlphaFoldDB" id="A0A9W4XB66"/>
<protein>
    <submittedName>
        <fullName evidence="2">491_t:CDS:1</fullName>
    </submittedName>
</protein>
<dbReference type="EMBL" id="CAMKVN010020293">
    <property type="protein sequence ID" value="CAI2199106.1"/>
    <property type="molecule type" value="Genomic_DNA"/>
</dbReference>
<dbReference type="GO" id="GO:0015074">
    <property type="term" value="P:DNA integration"/>
    <property type="evidence" value="ECO:0007669"/>
    <property type="project" value="InterPro"/>
</dbReference>
<dbReference type="PANTHER" id="PTHR37984:SF5">
    <property type="entry name" value="PROTEIN NYNRIN-LIKE"/>
    <property type="match status" value="1"/>
</dbReference>
<proteinExistence type="predicted"/>
<feature type="non-terminal residue" evidence="2">
    <location>
        <position position="47"/>
    </location>
</feature>
<dbReference type="GO" id="GO:0005634">
    <property type="term" value="C:nucleus"/>
    <property type="evidence" value="ECO:0007669"/>
    <property type="project" value="UniProtKB-ARBA"/>
</dbReference>
<comment type="caution">
    <text evidence="2">The sequence shown here is derived from an EMBL/GenBank/DDBJ whole genome shotgun (WGS) entry which is preliminary data.</text>
</comment>
<evidence type="ECO:0000313" key="2">
    <source>
        <dbReference type="EMBL" id="CAI2199106.1"/>
    </source>
</evidence>
<dbReference type="SUPFAM" id="SSF53098">
    <property type="entry name" value="Ribonuclease H-like"/>
    <property type="match status" value="1"/>
</dbReference>
<sequence>IILTDRGTEFNNQWINELCKDWQTKHRLTLLYRPQTNGMVERFNRTI</sequence>
<organism evidence="2 3">
    <name type="scientific">Funneliformis geosporum</name>
    <dbReference type="NCBI Taxonomy" id="1117311"/>
    <lineage>
        <taxon>Eukaryota</taxon>
        <taxon>Fungi</taxon>
        <taxon>Fungi incertae sedis</taxon>
        <taxon>Mucoromycota</taxon>
        <taxon>Glomeromycotina</taxon>
        <taxon>Glomeromycetes</taxon>
        <taxon>Glomerales</taxon>
        <taxon>Glomeraceae</taxon>
        <taxon>Funneliformis</taxon>
    </lineage>
</organism>
<reference evidence="2" key="1">
    <citation type="submission" date="2022-08" db="EMBL/GenBank/DDBJ databases">
        <authorList>
            <person name="Kallberg Y."/>
            <person name="Tangrot J."/>
            <person name="Rosling A."/>
        </authorList>
    </citation>
    <scope>NUCLEOTIDE SEQUENCE</scope>
    <source>
        <strain evidence="2">Wild A</strain>
    </source>
</reference>
<feature type="non-terminal residue" evidence="2">
    <location>
        <position position="1"/>
    </location>
</feature>
<gene>
    <name evidence="2" type="ORF">FWILDA_LOCUS18907</name>
</gene>
<dbReference type="Proteomes" id="UP001153678">
    <property type="component" value="Unassembled WGS sequence"/>
</dbReference>
<dbReference type="Gene3D" id="3.30.420.10">
    <property type="entry name" value="Ribonuclease H-like superfamily/Ribonuclease H"/>
    <property type="match status" value="1"/>
</dbReference>
<dbReference type="PANTHER" id="PTHR37984">
    <property type="entry name" value="PROTEIN CBG26694"/>
    <property type="match status" value="1"/>
</dbReference>
<dbReference type="InterPro" id="IPR012337">
    <property type="entry name" value="RNaseH-like_sf"/>
</dbReference>
<dbReference type="OrthoDB" id="5592268at2759"/>